<evidence type="ECO:0000256" key="1">
    <source>
        <dbReference type="SAM" id="Phobius"/>
    </source>
</evidence>
<feature type="transmembrane region" description="Helical" evidence="1">
    <location>
        <begin position="6"/>
        <end position="28"/>
    </location>
</feature>
<keyword evidence="1" id="KW-1133">Transmembrane helix</keyword>
<keyword evidence="3" id="KW-1185">Reference proteome</keyword>
<accession>A0ABU2QZ70</accession>
<keyword evidence="1" id="KW-0812">Transmembrane</keyword>
<dbReference type="RefSeq" id="WP_158678560.1">
    <property type="nucleotide sequence ID" value="NZ_JAVRET010000017.1"/>
</dbReference>
<proteinExistence type="predicted"/>
<name>A0ABU2QZ70_9ACTN</name>
<sequence>MGGAITWVTPIAGLVGAFTGASLSPWLTSHLSWRRTRKEAFNQAISALRVAQVARHLPTGVHATYLGGDVAAAEAYSLRLRERSVDRYIDAMSEAKVALAALEPFYRVRGDLDSWEITEPDAERIMRELIRAR</sequence>
<protein>
    <submittedName>
        <fullName evidence="2">Uncharacterized protein</fullName>
    </submittedName>
</protein>
<comment type="caution">
    <text evidence="2">The sequence shown here is derived from an EMBL/GenBank/DDBJ whole genome shotgun (WGS) entry which is preliminary data.</text>
</comment>
<dbReference type="Proteomes" id="UP001183610">
    <property type="component" value="Unassembled WGS sequence"/>
</dbReference>
<keyword evidence="1" id="KW-0472">Membrane</keyword>
<reference evidence="3" key="1">
    <citation type="submission" date="2023-07" db="EMBL/GenBank/DDBJ databases">
        <title>30 novel species of actinomycetes from the DSMZ collection.</title>
        <authorList>
            <person name="Nouioui I."/>
        </authorList>
    </citation>
    <scope>NUCLEOTIDE SEQUENCE [LARGE SCALE GENOMIC DNA]</scope>
    <source>
        <strain evidence="3">DSM 41979</strain>
    </source>
</reference>
<organism evidence="2 3">
    <name type="scientific">Streptomyces evansiae</name>
    <dbReference type="NCBI Taxonomy" id="3075535"/>
    <lineage>
        <taxon>Bacteria</taxon>
        <taxon>Bacillati</taxon>
        <taxon>Actinomycetota</taxon>
        <taxon>Actinomycetes</taxon>
        <taxon>Kitasatosporales</taxon>
        <taxon>Streptomycetaceae</taxon>
        <taxon>Streptomyces</taxon>
    </lineage>
</organism>
<evidence type="ECO:0000313" key="2">
    <source>
        <dbReference type="EMBL" id="MDT0409387.1"/>
    </source>
</evidence>
<evidence type="ECO:0000313" key="3">
    <source>
        <dbReference type="Proteomes" id="UP001183610"/>
    </source>
</evidence>
<dbReference type="EMBL" id="JAVRET010000017">
    <property type="protein sequence ID" value="MDT0409387.1"/>
    <property type="molecule type" value="Genomic_DNA"/>
</dbReference>
<gene>
    <name evidence="2" type="ORF">RM698_10020</name>
</gene>